<gene>
    <name evidence="3" type="ORF">FEK35_23135</name>
</gene>
<feature type="region of interest" description="Disordered" evidence="1">
    <location>
        <begin position="1"/>
        <end position="22"/>
    </location>
</feature>
<dbReference type="Gene3D" id="3.30.420.610">
    <property type="entry name" value="LOTUS domain-like"/>
    <property type="match status" value="2"/>
</dbReference>
<reference evidence="3 4" key="1">
    <citation type="submission" date="2019-05" db="EMBL/GenBank/DDBJ databases">
        <title>Genomes sequences of two Nocardia cyriacigeorgica environmental isolates, type strains Nocardia asteroides ATCC 19247 and Nocardia cyriacigeorgica DSM 44484.</title>
        <authorList>
            <person name="Vautrin F."/>
            <person name="Bergeron E."/>
            <person name="Dubost A."/>
            <person name="Abrouk D."/>
            <person name="Rodriguez Nava V."/>
            <person name="Pujic P."/>
        </authorList>
    </citation>
    <scope>NUCLEOTIDE SEQUENCE [LARGE SCALE GENOMIC DNA]</scope>
    <source>
        <strain evidence="3 4">EML 1456</strain>
    </source>
</reference>
<dbReference type="CDD" id="cd10146">
    <property type="entry name" value="LabA_like_C"/>
    <property type="match status" value="2"/>
</dbReference>
<dbReference type="GO" id="GO:0004540">
    <property type="term" value="F:RNA nuclease activity"/>
    <property type="evidence" value="ECO:0007669"/>
    <property type="project" value="InterPro"/>
</dbReference>
<evidence type="ECO:0000313" key="3">
    <source>
        <dbReference type="EMBL" id="TLG01758.1"/>
    </source>
</evidence>
<dbReference type="EMBL" id="VBUU01000029">
    <property type="protein sequence ID" value="TLG01758.1"/>
    <property type="molecule type" value="Genomic_DNA"/>
</dbReference>
<evidence type="ECO:0000259" key="2">
    <source>
        <dbReference type="PROSITE" id="PS51644"/>
    </source>
</evidence>
<dbReference type="Pfam" id="PF12872">
    <property type="entry name" value="OST-HTH"/>
    <property type="match status" value="2"/>
</dbReference>
<name>A0A5R8P8C9_9NOCA</name>
<protein>
    <submittedName>
        <fullName evidence="3">NYN domain-containing protein</fullName>
    </submittedName>
</protein>
<organism evidence="3 4">
    <name type="scientific">Nocardia cyriacigeorgica</name>
    <dbReference type="NCBI Taxonomy" id="135487"/>
    <lineage>
        <taxon>Bacteria</taxon>
        <taxon>Bacillati</taxon>
        <taxon>Actinomycetota</taxon>
        <taxon>Actinomycetes</taxon>
        <taxon>Mycobacteriales</taxon>
        <taxon>Nocardiaceae</taxon>
        <taxon>Nocardia</taxon>
    </lineage>
</organism>
<dbReference type="PROSITE" id="PS51644">
    <property type="entry name" value="HTH_OST"/>
    <property type="match status" value="1"/>
</dbReference>
<accession>A0A5R8P8C9</accession>
<dbReference type="Gene3D" id="3.40.50.1010">
    <property type="entry name" value="5'-nuclease"/>
    <property type="match status" value="1"/>
</dbReference>
<dbReference type="InterPro" id="IPR041966">
    <property type="entry name" value="LOTUS-like"/>
</dbReference>
<dbReference type="CDD" id="cd11297">
    <property type="entry name" value="PIN_LabA-like_N_1"/>
    <property type="match status" value="1"/>
</dbReference>
<dbReference type="PANTHER" id="PTHR35811:SF1">
    <property type="entry name" value="HTH OST-TYPE DOMAIN-CONTAINING PROTEIN"/>
    <property type="match status" value="1"/>
</dbReference>
<feature type="region of interest" description="Disordered" evidence="1">
    <location>
        <begin position="41"/>
        <end position="72"/>
    </location>
</feature>
<evidence type="ECO:0000256" key="1">
    <source>
        <dbReference type="SAM" id="MobiDB-lite"/>
    </source>
</evidence>
<dbReference type="Pfam" id="PF01936">
    <property type="entry name" value="NYN"/>
    <property type="match status" value="1"/>
</dbReference>
<feature type="domain" description="HTH OST-type" evidence="2">
    <location>
        <begin position="305"/>
        <end position="379"/>
    </location>
</feature>
<sequence>MPRPPWPASASDRCDCSPTTLPKPPHYVAPVSMSPRYRCATTRDRQRGRRRHAVPMIRLPPHPPTSNADRRAPRGFALRYATDRPIAVVRGNSLGFDAFAAARPHGGGRTRGRLRFARVSARMMLAYQTIAARRREIPRNGGGARCPRVAVLIDADALAAGKVGAVLAEASTYGDLHVSRAYRDWTSTANRAWRAVLEQHGVQPVHVVNQARRNSVDIALVVDAMDLLHTSPVDCLCLVASDGDFTALVSRFRSSGITVVGFGYRSASRQLIRACEQFRYVEELPDPGEADDPPVPTVARAQLRQNTRLKDALIKAAMLTVDDDGWSSLAQMSNLLHQRFSDFHPRSFGYKNFKQLLEATGWFVMQPSAPGDARARLTDAETWRQTNLRNNRGLITALYRAWEDSAGEDGWAVYDQFSNALHRDLSFSAKAFGFTKATKLVEATGLFDIRRADSPASQVKVKPLDSADAAKHLSGL</sequence>
<evidence type="ECO:0000313" key="4">
    <source>
        <dbReference type="Proteomes" id="UP000308349"/>
    </source>
</evidence>
<dbReference type="PANTHER" id="PTHR35811">
    <property type="entry name" value="SLR1870 PROTEIN"/>
    <property type="match status" value="1"/>
</dbReference>
<proteinExistence type="predicted"/>
<dbReference type="InterPro" id="IPR025605">
    <property type="entry name" value="OST-HTH/LOTUS_dom"/>
</dbReference>
<dbReference type="OrthoDB" id="2379772at2"/>
<dbReference type="Proteomes" id="UP000308349">
    <property type="component" value="Unassembled WGS sequence"/>
</dbReference>
<comment type="caution">
    <text evidence="3">The sequence shown here is derived from an EMBL/GenBank/DDBJ whole genome shotgun (WGS) entry which is preliminary data.</text>
</comment>
<dbReference type="AlphaFoldDB" id="A0A5R8P8C9"/>
<dbReference type="InterPro" id="IPR021139">
    <property type="entry name" value="NYN"/>
</dbReference>